<evidence type="ECO:0000259" key="1">
    <source>
        <dbReference type="PROSITE" id="PS50125"/>
    </source>
</evidence>
<dbReference type="RefSeq" id="WP_116957913.1">
    <property type="nucleotide sequence ID" value="NZ_QVLS01000002.1"/>
</dbReference>
<dbReference type="CDD" id="cd07302">
    <property type="entry name" value="CHD"/>
    <property type="match status" value="1"/>
</dbReference>
<organism evidence="2 3">
    <name type="scientific">Hydrogenophaga borbori</name>
    <dbReference type="NCBI Taxonomy" id="2294117"/>
    <lineage>
        <taxon>Bacteria</taxon>
        <taxon>Pseudomonadati</taxon>
        <taxon>Pseudomonadota</taxon>
        <taxon>Betaproteobacteria</taxon>
        <taxon>Burkholderiales</taxon>
        <taxon>Comamonadaceae</taxon>
        <taxon>Hydrogenophaga</taxon>
    </lineage>
</organism>
<feature type="domain" description="Guanylate cyclase" evidence="1">
    <location>
        <begin position="30"/>
        <end position="145"/>
    </location>
</feature>
<dbReference type="Gene3D" id="1.25.40.10">
    <property type="entry name" value="Tetratricopeptide repeat domain"/>
    <property type="match status" value="1"/>
</dbReference>
<dbReference type="Proteomes" id="UP000261931">
    <property type="component" value="Unassembled WGS sequence"/>
</dbReference>
<dbReference type="SUPFAM" id="SSF48452">
    <property type="entry name" value="TPR-like"/>
    <property type="match status" value="1"/>
</dbReference>
<dbReference type="PROSITE" id="PS50125">
    <property type="entry name" value="GUANYLATE_CYCLASE_2"/>
    <property type="match status" value="1"/>
</dbReference>
<sequence>MVPSPAPSSPEPASPAHGQAVELPPVQHKTVLVIDLVESVRLMAQNEEQVVRMWRGFVHHATTEVFPAHGGRLVKSLGDGLLAEFEHPAQAVRAAMALHRHFDNTNRNLPAAQQLHLRAGLNATQLYIDDNDIYGQGVNLAARVADLAMPGETVVTASVYDAIVVGIDADVQDRGESYLKHWPEPVRTWTVTPVSAQGAVPRMPAPEAATSDFRPSIAVVPFETRSHSQEQFVIGDLLADGVITQLSRSPDLRVISRLSTSAFRGRQASATEVGQRLEAAYTLSGSYVSYGDKVVINAELCDNRRGEVVWADRLAGEVMDLLQTESQLIHQLSEACSEALLHHMVQRTLVLPVPQLDSNALMLGGITLMHRSTPRDLQRSQQLLEAVVDRHKRVATPWAWLSKWHIMQVVQGLTAEPAHAFREAVSVADRALDLEPHSSLAMAIKGHALCHLGENIGESQRLLFSATDANPNDPMAWLYRCVWSTMWGNTADAIPEASRALELSPLDPQRYYFEMMLAASHLGAGELEKSIQHGERSLKKNRYHLPTIRTLMTAHYELGQIERAREMFGLVKQLQPSLTLATYLQTGTVSPTRQRTAKVLSALGLN</sequence>
<dbReference type="GO" id="GO:0035556">
    <property type="term" value="P:intracellular signal transduction"/>
    <property type="evidence" value="ECO:0007669"/>
    <property type="project" value="InterPro"/>
</dbReference>
<dbReference type="EMBL" id="QVLS01000002">
    <property type="protein sequence ID" value="RFP81196.1"/>
    <property type="molecule type" value="Genomic_DNA"/>
</dbReference>
<dbReference type="InterPro" id="IPR011990">
    <property type="entry name" value="TPR-like_helical_dom_sf"/>
</dbReference>
<dbReference type="SUPFAM" id="SSF55073">
    <property type="entry name" value="Nucleotide cyclase"/>
    <property type="match status" value="1"/>
</dbReference>
<dbReference type="GO" id="GO:0009190">
    <property type="term" value="P:cyclic nucleotide biosynthetic process"/>
    <property type="evidence" value="ECO:0007669"/>
    <property type="project" value="InterPro"/>
</dbReference>
<dbReference type="PANTHER" id="PTHR43081:SF1">
    <property type="entry name" value="ADENYLATE CYCLASE, TERMINAL-DIFFERENTIATION SPECIFIC"/>
    <property type="match status" value="1"/>
</dbReference>
<keyword evidence="3" id="KW-1185">Reference proteome</keyword>
<proteinExistence type="predicted"/>
<dbReference type="Gene3D" id="3.40.50.10610">
    <property type="entry name" value="ABC-type transport auxiliary lipoprotein component"/>
    <property type="match status" value="1"/>
</dbReference>
<reference evidence="2 3" key="1">
    <citation type="submission" date="2018-08" db="EMBL/GenBank/DDBJ databases">
        <title>Hydrogenophaga sp. LA-38 isolated from sludge.</title>
        <authorList>
            <person name="Im W.-T."/>
        </authorList>
    </citation>
    <scope>NUCLEOTIDE SEQUENCE [LARGE SCALE GENOMIC DNA]</scope>
    <source>
        <strain evidence="2 3">LA-38</strain>
    </source>
</reference>
<comment type="caution">
    <text evidence="2">The sequence shown here is derived from an EMBL/GenBank/DDBJ whole genome shotgun (WGS) entry which is preliminary data.</text>
</comment>
<dbReference type="Gene3D" id="3.30.70.1230">
    <property type="entry name" value="Nucleotide cyclase"/>
    <property type="match status" value="1"/>
</dbReference>
<dbReference type="GO" id="GO:0004016">
    <property type="term" value="F:adenylate cyclase activity"/>
    <property type="evidence" value="ECO:0007669"/>
    <property type="project" value="UniProtKB-ARBA"/>
</dbReference>
<name>A0A372ENM0_9BURK</name>
<accession>A0A372ENM0</accession>
<dbReference type="InterPro" id="IPR050697">
    <property type="entry name" value="Adenylyl/Guanylyl_Cyclase_3/4"/>
</dbReference>
<dbReference type="AlphaFoldDB" id="A0A372ENM0"/>
<evidence type="ECO:0000313" key="2">
    <source>
        <dbReference type="EMBL" id="RFP81196.1"/>
    </source>
</evidence>
<dbReference type="InterPro" id="IPR029787">
    <property type="entry name" value="Nucleotide_cyclase"/>
</dbReference>
<gene>
    <name evidence="2" type="ORF">DY262_05335</name>
</gene>
<dbReference type="PANTHER" id="PTHR43081">
    <property type="entry name" value="ADENYLATE CYCLASE, TERMINAL-DIFFERENTIATION SPECIFIC-RELATED"/>
    <property type="match status" value="1"/>
</dbReference>
<dbReference type="Pfam" id="PF00211">
    <property type="entry name" value="Guanylate_cyc"/>
    <property type="match status" value="1"/>
</dbReference>
<evidence type="ECO:0000313" key="3">
    <source>
        <dbReference type="Proteomes" id="UP000261931"/>
    </source>
</evidence>
<protein>
    <recommendedName>
        <fullName evidence="1">Guanylate cyclase domain-containing protein</fullName>
    </recommendedName>
</protein>
<dbReference type="InterPro" id="IPR001054">
    <property type="entry name" value="A/G_cyclase"/>
</dbReference>